<protein>
    <recommendedName>
        <fullName evidence="2">DUF3943 domain-containing protein</fullName>
    </recommendedName>
</protein>
<dbReference type="KEGG" id="slo:Shew_1184"/>
<feature type="signal peptide" evidence="1">
    <location>
        <begin position="1"/>
        <end position="26"/>
    </location>
</feature>
<dbReference type="OrthoDB" id="9152616at2"/>
<dbReference type="EMBL" id="CP000606">
    <property type="protein sequence ID" value="ABO23054.1"/>
    <property type="molecule type" value="Genomic_DNA"/>
</dbReference>
<organism evidence="3 4">
    <name type="scientific">Shewanella loihica (strain ATCC BAA-1088 / PV-4)</name>
    <dbReference type="NCBI Taxonomy" id="323850"/>
    <lineage>
        <taxon>Bacteria</taxon>
        <taxon>Pseudomonadati</taxon>
        <taxon>Pseudomonadota</taxon>
        <taxon>Gammaproteobacteria</taxon>
        <taxon>Alteromonadales</taxon>
        <taxon>Shewanellaceae</taxon>
        <taxon>Shewanella</taxon>
    </lineage>
</organism>
<reference evidence="3 4" key="1">
    <citation type="submission" date="2007-03" db="EMBL/GenBank/DDBJ databases">
        <title>Complete sequence of Shewanella loihica PV-4.</title>
        <authorList>
            <consortium name="US DOE Joint Genome Institute"/>
            <person name="Copeland A."/>
            <person name="Lucas S."/>
            <person name="Lapidus A."/>
            <person name="Barry K."/>
            <person name="Detter J.C."/>
            <person name="Glavina del Rio T."/>
            <person name="Hammon N."/>
            <person name="Israni S."/>
            <person name="Dalin E."/>
            <person name="Tice H."/>
            <person name="Pitluck S."/>
            <person name="Chain P."/>
            <person name="Malfatti S."/>
            <person name="Shin M."/>
            <person name="Vergez L."/>
            <person name="Schmutz J."/>
            <person name="Larimer F."/>
            <person name="Land M."/>
            <person name="Hauser L."/>
            <person name="Kyrpides N."/>
            <person name="Mikhailova N."/>
            <person name="Romine M.F."/>
            <person name="Serres G."/>
            <person name="Fredrickson J."/>
            <person name="Tiedje J."/>
            <person name="Richardson P."/>
        </authorList>
    </citation>
    <scope>NUCLEOTIDE SEQUENCE [LARGE SCALE GENOMIC DNA]</scope>
    <source>
        <strain evidence="4">ATCC BAA-1088 / PV-4</strain>
    </source>
</reference>
<dbReference type="AlphaFoldDB" id="A3QC56"/>
<evidence type="ECO:0000256" key="1">
    <source>
        <dbReference type="SAM" id="SignalP"/>
    </source>
</evidence>
<dbReference type="InterPro" id="IPR025079">
    <property type="entry name" value="DUF3943"/>
</dbReference>
<proteinExistence type="predicted"/>
<name>A3QC56_SHELP</name>
<dbReference type="RefSeq" id="WP_011864986.1">
    <property type="nucleotide sequence ID" value="NC_009092.1"/>
</dbReference>
<evidence type="ECO:0000259" key="2">
    <source>
        <dbReference type="Pfam" id="PF13084"/>
    </source>
</evidence>
<dbReference type="PROSITE" id="PS51257">
    <property type="entry name" value="PROKAR_LIPOPROTEIN"/>
    <property type="match status" value="1"/>
</dbReference>
<dbReference type="Proteomes" id="UP000001558">
    <property type="component" value="Chromosome"/>
</dbReference>
<dbReference type="Pfam" id="PF13084">
    <property type="entry name" value="DUF3943"/>
    <property type="match status" value="1"/>
</dbReference>
<dbReference type="HOGENOM" id="CLU_503338_0_0_6"/>
<keyword evidence="4" id="KW-1185">Reference proteome</keyword>
<dbReference type="eggNOG" id="COG3637">
    <property type="taxonomic scope" value="Bacteria"/>
</dbReference>
<sequence length="541" mass="60548" precursor="true">MKATSPVIAASLLSGACLLLPLAAHAESAQAKPVQKAPAQGQLAYALASASQVQRPADEPAQIAPVETIDLPLSPSEKDWWGATLELSTVLVLGELLYKTGSEAMEDDFDYEIDGNAAEFFYDRLTTGASWKYDDNDIGMNWGHAYAGALYYQAFRNHGFNYYESTLGTFAASTIWEVFAEYKEVVSINDQIVTTWGGAVLGESLFQFSEMLAAKEGWLPTGLSYLFNPSRTLRGWFGYPSPNRFDRSQTQDSFSVYTGVRYASKDKADVSSTMAMLGMRAAIDSREGKYDTLSGTPSRVEMMMETAVSQEGVEEWQMATQLLLGSYGRKHKGGGLASDWSHSFYVGPSTGMEYTSLGLELDEDFYAVVNLLGLSMGANWSNQDISIDLRGDLFGDFAMVKPFATKDYLSQGRHFWGTKSVLWEGEYGYAWGHTFNLSLEASYRNLLLGMKLKSQRWSSINDKENERAPQWNPNNSDLDFDDARDRYEIYLSYGISKDLTLSLHHERIDRSGEIHGIDNPGIYSRLDDSEQRSWLQLEYYY</sequence>
<keyword evidence="1" id="KW-0732">Signal</keyword>
<gene>
    <name evidence="3" type="ordered locus">Shew_1184</name>
</gene>
<feature type="domain" description="DUF3943" evidence="2">
    <location>
        <begin position="130"/>
        <end position="216"/>
    </location>
</feature>
<evidence type="ECO:0000313" key="3">
    <source>
        <dbReference type="EMBL" id="ABO23054.1"/>
    </source>
</evidence>
<evidence type="ECO:0000313" key="4">
    <source>
        <dbReference type="Proteomes" id="UP000001558"/>
    </source>
</evidence>
<accession>A3QC56</accession>
<feature type="chain" id="PRO_5002656790" description="DUF3943 domain-containing protein" evidence="1">
    <location>
        <begin position="27"/>
        <end position="541"/>
    </location>
</feature>